<dbReference type="AlphaFoldDB" id="A0A3R5YLS5"/>
<dbReference type="Pfam" id="PF07751">
    <property type="entry name" value="Abi_2"/>
    <property type="match status" value="1"/>
</dbReference>
<protein>
    <submittedName>
        <fullName evidence="1">Abi family protein</fullName>
    </submittedName>
</protein>
<dbReference type="Proteomes" id="UP000285776">
    <property type="component" value="Unassembled WGS sequence"/>
</dbReference>
<dbReference type="RefSeq" id="WP_118151944.1">
    <property type="nucleotide sequence ID" value="NZ_VZCS01000138.1"/>
</dbReference>
<evidence type="ECO:0000313" key="2">
    <source>
        <dbReference type="Proteomes" id="UP000285776"/>
    </source>
</evidence>
<accession>A0A3R5YLS5</accession>
<comment type="caution">
    <text evidence="1">The sequence shown here is derived from an EMBL/GenBank/DDBJ whole genome shotgun (WGS) entry which is preliminary data.</text>
</comment>
<sequence>MNQRPRTIQEQLTRLKEKGMEFNDEQIAISYLARISYFRLKYYWVDMLDINTRHFVNGTSFNTIIDRYEFDKKLRNILFGAIEILEVGLRTKFITTLSLATNTGLWYLDNSLFENQQFHTNLVLDMKYEFARNSDPFVRQYILDHPDWDKNTLSGANPDAWMIFETATFGTLSKMYKNLLNQSPLKSRIANEFGLYSARELSSWLEAISVLRNIIAHHSRIWYKIFSKKPTNISHHRNEWMHSNLTEHQRKRAFGVISCLLYLCNAICPNNTIKKDIKELFASYPNIPIFMIGFTRAWEENPIWK</sequence>
<name>A0A3R5YLS5_9BACT</name>
<gene>
    <name evidence="1" type="ORF">DWV53_04455</name>
</gene>
<evidence type="ECO:0000313" key="1">
    <source>
        <dbReference type="EMBL" id="RGW81303.1"/>
    </source>
</evidence>
<dbReference type="InterPro" id="IPR011664">
    <property type="entry name" value="Abi_system_AbiD/AbiF-like"/>
</dbReference>
<reference evidence="1 2" key="1">
    <citation type="submission" date="2018-08" db="EMBL/GenBank/DDBJ databases">
        <title>A genome reference for cultivated species of the human gut microbiota.</title>
        <authorList>
            <person name="Zou Y."/>
            <person name="Xue W."/>
            <person name="Luo G."/>
        </authorList>
    </citation>
    <scope>NUCLEOTIDE SEQUENCE [LARGE SCALE GENOMIC DNA]</scope>
    <source>
        <strain evidence="1 2">AF10-17</strain>
    </source>
</reference>
<organism evidence="1 2">
    <name type="scientific">Segatella copri</name>
    <dbReference type="NCBI Taxonomy" id="165179"/>
    <lineage>
        <taxon>Bacteria</taxon>
        <taxon>Pseudomonadati</taxon>
        <taxon>Bacteroidota</taxon>
        <taxon>Bacteroidia</taxon>
        <taxon>Bacteroidales</taxon>
        <taxon>Prevotellaceae</taxon>
        <taxon>Segatella</taxon>
    </lineage>
</organism>
<proteinExistence type="predicted"/>
<dbReference type="EMBL" id="QSAV01000010">
    <property type="protein sequence ID" value="RGW81303.1"/>
    <property type="molecule type" value="Genomic_DNA"/>
</dbReference>